<evidence type="ECO:0000256" key="3">
    <source>
        <dbReference type="ARBA" id="ARBA00022723"/>
    </source>
</evidence>
<keyword evidence="7" id="KW-0812">Transmembrane</keyword>
<evidence type="ECO:0000256" key="2">
    <source>
        <dbReference type="ARBA" id="ARBA00022485"/>
    </source>
</evidence>
<dbReference type="PROSITE" id="PS51379">
    <property type="entry name" value="4FE4S_FER_2"/>
    <property type="match status" value="3"/>
</dbReference>
<dbReference type="GO" id="GO:0051539">
    <property type="term" value="F:4 iron, 4 sulfur cluster binding"/>
    <property type="evidence" value="ECO:0007669"/>
    <property type="project" value="UniProtKB-KW"/>
</dbReference>
<keyword evidence="4" id="KW-0677">Repeat</keyword>
<dbReference type="KEGG" id="bsol:FSW04_18290"/>
<dbReference type="InterPro" id="IPR051555">
    <property type="entry name" value="FDH_Electron_Transfer_Unit"/>
</dbReference>
<keyword evidence="10" id="KW-1185">Reference proteome</keyword>
<dbReference type="Proteomes" id="UP000321805">
    <property type="component" value="Chromosome"/>
</dbReference>
<dbReference type="CDD" id="cd10560">
    <property type="entry name" value="FDH-O_like"/>
    <property type="match status" value="1"/>
</dbReference>
<sequence>MTTGPHAAPSEISVHRDGAQRMGFFTDTTVCIGCKACEVACKQWNDLPSDGSEFRRGGSYDHTAALGAATWRHVRFVELLEPSEVQRDEARRALEQGAGGALPHIPATALADAASGVTEDEIPDLIDLAQAGGAAASVDVAQAVADMDRWIFMSDVCKHCTNAGCMDACPTGALIRTEFETVVLQADICNGCGYCIPSCPFGVVDRDPHDGRAAKCTLCYDRLQDGLEPACAKACPTDSIQFGPHDELVEVARRRVARLHERGLEGAWLYGAGDPEGREIAGGLGAFFLLTELPERYGLPAEADSPIQENVVPATLAAVGAGFAAAAGVALAFRFPHDRKGPGALTMLAAATGALELVRDVRAGRHRRRDREGT</sequence>
<dbReference type="Pfam" id="PF13247">
    <property type="entry name" value="Fer4_11"/>
    <property type="match status" value="1"/>
</dbReference>
<accession>A0A5B8U8A1</accession>
<dbReference type="OrthoDB" id="9779457at2"/>
<feature type="domain" description="4Fe-4S ferredoxin-type" evidence="8">
    <location>
        <begin position="22"/>
        <end position="52"/>
    </location>
</feature>
<dbReference type="RefSeq" id="WP_146921695.1">
    <property type="nucleotide sequence ID" value="NZ_CP042430.1"/>
</dbReference>
<gene>
    <name evidence="9" type="ORF">FSW04_18290</name>
</gene>
<dbReference type="InterPro" id="IPR017900">
    <property type="entry name" value="4Fe4S_Fe_S_CS"/>
</dbReference>
<dbReference type="InterPro" id="IPR017896">
    <property type="entry name" value="4Fe4S_Fe-S-bd"/>
</dbReference>
<evidence type="ECO:0000313" key="10">
    <source>
        <dbReference type="Proteomes" id="UP000321805"/>
    </source>
</evidence>
<feature type="transmembrane region" description="Helical" evidence="7">
    <location>
        <begin position="311"/>
        <end position="333"/>
    </location>
</feature>
<dbReference type="PANTHER" id="PTHR43545">
    <property type="entry name" value="FORMATE DEHYDROGENASE, NITRATE-INDUCIBLE, IRON-SULFUR SUBUNIT"/>
    <property type="match status" value="1"/>
</dbReference>
<feature type="domain" description="4Fe-4S ferredoxin-type" evidence="8">
    <location>
        <begin position="148"/>
        <end position="179"/>
    </location>
</feature>
<keyword evidence="6" id="KW-0411">Iron-sulfur</keyword>
<comment type="subcellular location">
    <subcellularLocation>
        <location evidence="1">Cell envelope</location>
    </subcellularLocation>
</comment>
<keyword evidence="7" id="KW-1133">Transmembrane helix</keyword>
<evidence type="ECO:0000256" key="7">
    <source>
        <dbReference type="SAM" id="Phobius"/>
    </source>
</evidence>
<evidence type="ECO:0000259" key="8">
    <source>
        <dbReference type="PROSITE" id="PS51379"/>
    </source>
</evidence>
<dbReference type="GO" id="GO:0046872">
    <property type="term" value="F:metal ion binding"/>
    <property type="evidence" value="ECO:0007669"/>
    <property type="project" value="UniProtKB-KW"/>
</dbReference>
<evidence type="ECO:0000256" key="6">
    <source>
        <dbReference type="ARBA" id="ARBA00023014"/>
    </source>
</evidence>
<dbReference type="PROSITE" id="PS00198">
    <property type="entry name" value="4FE4S_FER_1"/>
    <property type="match status" value="1"/>
</dbReference>
<organism evidence="9 10">
    <name type="scientific">Baekduia soli</name>
    <dbReference type="NCBI Taxonomy" id="496014"/>
    <lineage>
        <taxon>Bacteria</taxon>
        <taxon>Bacillati</taxon>
        <taxon>Actinomycetota</taxon>
        <taxon>Thermoleophilia</taxon>
        <taxon>Solirubrobacterales</taxon>
        <taxon>Baekduiaceae</taxon>
        <taxon>Baekduia</taxon>
    </lineage>
</organism>
<protein>
    <submittedName>
        <fullName evidence="9">4Fe-4S dicluster domain-containing protein</fullName>
    </submittedName>
</protein>
<evidence type="ECO:0000256" key="4">
    <source>
        <dbReference type="ARBA" id="ARBA00022737"/>
    </source>
</evidence>
<keyword evidence="5" id="KW-0408">Iron</keyword>
<keyword evidence="7" id="KW-0472">Membrane</keyword>
<dbReference type="Gene3D" id="3.30.70.20">
    <property type="match status" value="2"/>
</dbReference>
<dbReference type="GO" id="GO:0030313">
    <property type="term" value="C:cell envelope"/>
    <property type="evidence" value="ECO:0007669"/>
    <property type="project" value="UniProtKB-SubCell"/>
</dbReference>
<evidence type="ECO:0000256" key="1">
    <source>
        <dbReference type="ARBA" id="ARBA00004196"/>
    </source>
</evidence>
<evidence type="ECO:0000313" key="9">
    <source>
        <dbReference type="EMBL" id="QEC49333.1"/>
    </source>
</evidence>
<keyword evidence="3" id="KW-0479">Metal-binding</keyword>
<dbReference type="PANTHER" id="PTHR43545:SF6">
    <property type="entry name" value="FORMATE DEHYDROGENASE, NITRATE-INDUCIBLE, IRON-SULFUR SUBUNIT"/>
    <property type="match status" value="1"/>
</dbReference>
<reference evidence="9 10" key="1">
    <citation type="journal article" date="2018" name="J. Microbiol.">
        <title>Baekduia soli gen. nov., sp. nov., a novel bacterium isolated from the soil of Baekdu Mountain and proposal of a novel family name, Baekduiaceae fam. nov.</title>
        <authorList>
            <person name="An D.S."/>
            <person name="Siddiqi M.Z."/>
            <person name="Kim K.H."/>
            <person name="Yu H.S."/>
            <person name="Im W.T."/>
        </authorList>
    </citation>
    <scope>NUCLEOTIDE SEQUENCE [LARGE SCALE GENOMIC DNA]</scope>
    <source>
        <strain evidence="9 10">BR7-21</strain>
    </source>
</reference>
<dbReference type="AlphaFoldDB" id="A0A5B8U8A1"/>
<name>A0A5B8U8A1_9ACTN</name>
<keyword evidence="2" id="KW-0004">4Fe-4S</keyword>
<dbReference type="EMBL" id="CP042430">
    <property type="protein sequence ID" value="QEC49333.1"/>
    <property type="molecule type" value="Genomic_DNA"/>
</dbReference>
<proteinExistence type="predicted"/>
<evidence type="ECO:0000256" key="5">
    <source>
        <dbReference type="ARBA" id="ARBA00023004"/>
    </source>
</evidence>
<dbReference type="SUPFAM" id="SSF54862">
    <property type="entry name" value="4Fe-4S ferredoxins"/>
    <property type="match status" value="1"/>
</dbReference>
<feature type="domain" description="4Fe-4S ferredoxin-type" evidence="8">
    <location>
        <begin position="180"/>
        <end position="209"/>
    </location>
</feature>